<dbReference type="EMBL" id="CP001778">
    <property type="protein sequence ID" value="ADD41254.1"/>
    <property type="molecule type" value="Genomic_DNA"/>
</dbReference>
<protein>
    <submittedName>
        <fullName evidence="2">Uncharacterized protein</fullName>
    </submittedName>
</protein>
<dbReference type="AlphaFoldDB" id="D3PW97"/>
<evidence type="ECO:0000313" key="3">
    <source>
        <dbReference type="Proteomes" id="UP000000844"/>
    </source>
</evidence>
<evidence type="ECO:0000313" key="2">
    <source>
        <dbReference type="EMBL" id="ADD41254.1"/>
    </source>
</evidence>
<reference evidence="2 3" key="1">
    <citation type="journal article" date="2009" name="Stand. Genomic Sci.">
        <title>Complete genome sequence of Stackebrandtia nassauensis type strain (LLR-40K-21).</title>
        <authorList>
            <person name="Munk C."/>
            <person name="Lapidus A."/>
            <person name="Copeland A."/>
            <person name="Jando M."/>
            <person name="Mayilraj S."/>
            <person name="Glavina Del Rio T."/>
            <person name="Nolan M."/>
            <person name="Chen F."/>
            <person name="Lucas S."/>
            <person name="Tice H."/>
            <person name="Cheng J.F."/>
            <person name="Han C."/>
            <person name="Detter J.C."/>
            <person name="Bruce D."/>
            <person name="Goodwin L."/>
            <person name="Chain P."/>
            <person name="Pitluck S."/>
            <person name="Goker M."/>
            <person name="Ovchinikova G."/>
            <person name="Pati A."/>
            <person name="Ivanova N."/>
            <person name="Mavromatis K."/>
            <person name="Chen A."/>
            <person name="Palaniappan K."/>
            <person name="Land M."/>
            <person name="Hauser L."/>
            <person name="Chang Y.J."/>
            <person name="Jeffries C.D."/>
            <person name="Bristow J."/>
            <person name="Eisen J.A."/>
            <person name="Markowitz V."/>
            <person name="Hugenholtz P."/>
            <person name="Kyrpides N.C."/>
            <person name="Klenk H.P."/>
        </authorList>
    </citation>
    <scope>NUCLEOTIDE SEQUENCE [LARGE SCALE GENOMIC DNA]</scope>
    <source>
        <strain evidence="3">DSM 44728 / CIP 108903 / NRRL B-16338 / NBRC 102104 / LLR-40K-21</strain>
    </source>
</reference>
<dbReference type="Proteomes" id="UP000000844">
    <property type="component" value="Chromosome"/>
</dbReference>
<organism evidence="2 3">
    <name type="scientific">Stackebrandtia nassauensis (strain DSM 44728 / CIP 108903 / NRRL B-16338 / NBRC 102104 / LLR-40K-21)</name>
    <dbReference type="NCBI Taxonomy" id="446470"/>
    <lineage>
        <taxon>Bacteria</taxon>
        <taxon>Bacillati</taxon>
        <taxon>Actinomycetota</taxon>
        <taxon>Actinomycetes</taxon>
        <taxon>Glycomycetales</taxon>
        <taxon>Glycomycetaceae</taxon>
        <taxon>Stackebrandtia</taxon>
    </lineage>
</organism>
<keyword evidence="1" id="KW-0812">Transmembrane</keyword>
<dbReference type="RefSeq" id="WP_013016825.1">
    <property type="nucleotide sequence ID" value="NC_013947.1"/>
</dbReference>
<dbReference type="HOGENOM" id="CLU_2572179_0_0_11"/>
<keyword evidence="1" id="KW-0472">Membrane</keyword>
<keyword evidence="1" id="KW-1133">Transmembrane helix</keyword>
<gene>
    <name evidence="2" type="ordered locus">Snas_1551</name>
</gene>
<dbReference type="KEGG" id="sna:Snas_1551"/>
<proteinExistence type="predicted"/>
<sequence>MSAFLSHASRVCIVLLLVGGVVVTFGQVVGIAIADAELVTVLGTTGVSAISVIAGLAAIFAFVRSYGRQGKADQAKAVTDD</sequence>
<keyword evidence="3" id="KW-1185">Reference proteome</keyword>
<name>D3PW97_STANL</name>
<evidence type="ECO:0000256" key="1">
    <source>
        <dbReference type="SAM" id="Phobius"/>
    </source>
</evidence>
<feature type="transmembrane region" description="Helical" evidence="1">
    <location>
        <begin position="12"/>
        <end position="33"/>
    </location>
</feature>
<accession>D3PW97</accession>
<feature type="transmembrane region" description="Helical" evidence="1">
    <location>
        <begin position="39"/>
        <end position="63"/>
    </location>
</feature>
<dbReference type="STRING" id="446470.Snas_1551"/>
<dbReference type="OrthoDB" id="3695248at2"/>